<evidence type="ECO:0000256" key="1">
    <source>
        <dbReference type="ARBA" id="ARBA00023125"/>
    </source>
</evidence>
<evidence type="ECO:0000256" key="2">
    <source>
        <dbReference type="PROSITE-ProRule" id="PRU01091"/>
    </source>
</evidence>
<dbReference type="InterPro" id="IPR001867">
    <property type="entry name" value="OmpR/PhoB-type_DNA-bd"/>
</dbReference>
<proteinExistence type="predicted"/>
<sequence>MSNLDPVVQIGDWYYQVIYGQLWPVSAPTDNEQMVRLEPRLHSLLNFFLLHPNKLLAKDTLIEKVWPVEEGTDAAVMRAVGALRKVLGDDVRAPTYIATVSKKGYCWLADIKASKLMVAEANEPIDSKDTVAVDSDYIATTPHWSWRAIALTALVVIICCASLAYVLAKYTAVPLVKLPDTIAPISALSGQEYWPVLNVEQSHAVYQHKAPDESALHWSVQRLADLRVEHMPQQYVELSQALWLDSQHIIFRGRDIEEECHFYRQRILPVPEKPALLWPCHSVLPQGIAAWQQKWLWLDTNATNKDLQLWSAEINEPKVQLATIPFYYRKLEYMLQRDDSIYLLAQETHNNSVLLQLSLPDGQPEPLAQFPFLLEHMSWWDKSQLLLSPVEQGLQIYDLRNSNIQSLGPLTRELTQAARYSDQVLATQFLDFTTDILQWLPGNETEKLRPWHVSNRSERLVAVSPQHTAFVSERAGHSQIWLADGANSTQLTRLTNQQQVQQLLWHNNDLLILLNGQLHRLQVDTTELSLHPLQANKPGRYASCNTRLYWTELTERGWVLFSAQNYTSQQVLAGVVDVRCAPDNSLLLQFAEDTALSLLSATGQLQQLPVSIDWRKQDAEQWFVDDSGIYWLASDNNSVHSYVWQTAQHNTVALPTGQQAIAIYSSGNGLGYIVRPRPHDTDIVWLQNRR</sequence>
<dbReference type="Gene3D" id="1.10.10.10">
    <property type="entry name" value="Winged helix-like DNA-binding domain superfamily/Winged helix DNA-binding domain"/>
    <property type="match status" value="1"/>
</dbReference>
<dbReference type="Proteomes" id="UP000663814">
    <property type="component" value="Unassembled WGS sequence"/>
</dbReference>
<dbReference type="Pfam" id="PF00486">
    <property type="entry name" value="Trans_reg_C"/>
    <property type="match status" value="1"/>
</dbReference>
<gene>
    <name evidence="5" type="ORF">I4W93_005960</name>
</gene>
<feature type="domain" description="OmpR/PhoB-type" evidence="4">
    <location>
        <begin position="5"/>
        <end position="109"/>
    </location>
</feature>
<dbReference type="RefSeq" id="WP_205309324.1">
    <property type="nucleotide sequence ID" value="NZ_JAERPS020000002.1"/>
</dbReference>
<keyword evidence="3" id="KW-0472">Membrane</keyword>
<keyword evidence="3" id="KW-1133">Transmembrane helix</keyword>
<reference evidence="5 6" key="1">
    <citation type="submission" date="2021-08" db="EMBL/GenBank/DDBJ databases">
        <title>Rheinheimera aquimaris sp. nov., isolated from seawater of the East Sea in Korea.</title>
        <authorList>
            <person name="Kim K.H."/>
            <person name="Wenting R."/>
            <person name="Kim K.R."/>
            <person name="Jeon C.O."/>
        </authorList>
    </citation>
    <scope>NUCLEOTIDE SEQUENCE [LARGE SCALE GENOMIC DNA]</scope>
    <source>
        <strain evidence="5 6">MA-13</strain>
    </source>
</reference>
<dbReference type="CDD" id="cd00383">
    <property type="entry name" value="trans_reg_C"/>
    <property type="match status" value="1"/>
</dbReference>
<accession>A0ABS7X7J5</accession>
<evidence type="ECO:0000259" key="4">
    <source>
        <dbReference type="PROSITE" id="PS51755"/>
    </source>
</evidence>
<feature type="transmembrane region" description="Helical" evidence="3">
    <location>
        <begin position="148"/>
        <end position="168"/>
    </location>
</feature>
<feature type="DNA-binding region" description="OmpR/PhoB-type" evidence="2">
    <location>
        <begin position="5"/>
        <end position="109"/>
    </location>
</feature>
<evidence type="ECO:0000313" key="6">
    <source>
        <dbReference type="Proteomes" id="UP000663814"/>
    </source>
</evidence>
<comment type="caution">
    <text evidence="5">The sequence shown here is derived from an EMBL/GenBank/DDBJ whole genome shotgun (WGS) entry which is preliminary data.</text>
</comment>
<dbReference type="PROSITE" id="PS51755">
    <property type="entry name" value="OMPR_PHOB"/>
    <property type="match status" value="1"/>
</dbReference>
<evidence type="ECO:0000313" key="5">
    <source>
        <dbReference type="EMBL" id="MBZ9611135.1"/>
    </source>
</evidence>
<evidence type="ECO:0000256" key="3">
    <source>
        <dbReference type="SAM" id="Phobius"/>
    </source>
</evidence>
<organism evidence="5 6">
    <name type="scientific">Rheinheimera maricola</name>
    <dbReference type="NCBI Taxonomy" id="2793282"/>
    <lineage>
        <taxon>Bacteria</taxon>
        <taxon>Pseudomonadati</taxon>
        <taxon>Pseudomonadota</taxon>
        <taxon>Gammaproteobacteria</taxon>
        <taxon>Chromatiales</taxon>
        <taxon>Chromatiaceae</taxon>
        <taxon>Rheinheimera</taxon>
    </lineage>
</organism>
<dbReference type="EMBL" id="JAERPS020000002">
    <property type="protein sequence ID" value="MBZ9611135.1"/>
    <property type="molecule type" value="Genomic_DNA"/>
</dbReference>
<dbReference type="SMART" id="SM00862">
    <property type="entry name" value="Trans_reg_C"/>
    <property type="match status" value="1"/>
</dbReference>
<protein>
    <submittedName>
        <fullName evidence="5">Winged helix-turn-helix domain-containing protein</fullName>
    </submittedName>
</protein>
<dbReference type="InterPro" id="IPR016032">
    <property type="entry name" value="Sig_transdc_resp-reg_C-effctor"/>
</dbReference>
<keyword evidence="3" id="KW-0812">Transmembrane</keyword>
<dbReference type="InterPro" id="IPR036388">
    <property type="entry name" value="WH-like_DNA-bd_sf"/>
</dbReference>
<keyword evidence="6" id="KW-1185">Reference proteome</keyword>
<keyword evidence="1 2" id="KW-0238">DNA-binding</keyword>
<dbReference type="SUPFAM" id="SSF46894">
    <property type="entry name" value="C-terminal effector domain of the bipartite response regulators"/>
    <property type="match status" value="1"/>
</dbReference>
<dbReference type="SUPFAM" id="SSF82171">
    <property type="entry name" value="DPP6 N-terminal domain-like"/>
    <property type="match status" value="1"/>
</dbReference>
<name>A0ABS7X7J5_9GAMM</name>